<dbReference type="Proteomes" id="UP000198943">
    <property type="component" value="Unassembled WGS sequence"/>
</dbReference>
<protein>
    <submittedName>
        <fullName evidence="1">Uncharacterized protein</fullName>
    </submittedName>
</protein>
<proteinExistence type="predicted"/>
<evidence type="ECO:0000313" key="2">
    <source>
        <dbReference type="Proteomes" id="UP000198943"/>
    </source>
</evidence>
<dbReference type="OrthoDB" id="5944985at2"/>
<dbReference type="AlphaFoldDB" id="A0A1G6KNY4"/>
<accession>A0A1G6KNY4</accession>
<name>A0A1G6KNY4_9FIRM</name>
<sequence length="319" mass="37224">MELRLYTLDRIPVLEVLVMPLDPVERAELEDRVQRQDGATGVRVWNTTLLVDYDYYDYCHRCNIPFGLIDIPVRSEAEAIIWVCKNQLERKNLPEERRKYLIGKLSLAEREHNQQCFHEVEYSDGQQGLSLVKLAHYNTLKTVVRGRIGKEYHFSYMTVRKYENYALALDTLRESYPDFVQEHLAGRLRLSIERVESLSLLPEDRRLRACQRWLHKPLVSTSHRKKKGSTLKKSWGHKPAAVPAVSIKDMPVYDPDAEMISLVFTIPSWRRSIARVQEVADVDRASREARLRLIEALMLLEVTADKLIDVVKEEPDERL</sequence>
<keyword evidence="2" id="KW-1185">Reference proteome</keyword>
<evidence type="ECO:0000313" key="1">
    <source>
        <dbReference type="EMBL" id="SDC32779.1"/>
    </source>
</evidence>
<dbReference type="RefSeq" id="WP_143005962.1">
    <property type="nucleotide sequence ID" value="NZ_FMYW01000005.1"/>
</dbReference>
<organism evidence="1 2">
    <name type="scientific">Succiniclasticum ruminis</name>
    <dbReference type="NCBI Taxonomy" id="40841"/>
    <lineage>
        <taxon>Bacteria</taxon>
        <taxon>Bacillati</taxon>
        <taxon>Bacillota</taxon>
        <taxon>Negativicutes</taxon>
        <taxon>Acidaminococcales</taxon>
        <taxon>Acidaminococcaceae</taxon>
        <taxon>Succiniclasticum</taxon>
    </lineage>
</organism>
<dbReference type="EMBL" id="FMYW01000005">
    <property type="protein sequence ID" value="SDC32779.1"/>
    <property type="molecule type" value="Genomic_DNA"/>
</dbReference>
<gene>
    <name evidence="1" type="ORF">SAMN04487864_10525</name>
</gene>
<reference evidence="2" key="1">
    <citation type="submission" date="2016-10" db="EMBL/GenBank/DDBJ databases">
        <authorList>
            <person name="Varghese N."/>
            <person name="Submissions S."/>
        </authorList>
    </citation>
    <scope>NUCLEOTIDE SEQUENCE [LARGE SCALE GENOMIC DNA]</scope>
    <source>
        <strain evidence="2">DSM 11005</strain>
    </source>
</reference>